<gene>
    <name evidence="1" type="ORF">B4U80_01116</name>
</gene>
<accession>A0A443RX87</accession>
<sequence>PLIERLDEYVEDNSLASGNATLVDFPPKFRPIPCKPLFFDLALNHIQFPSLEEEISGPKGGGLTGFVKGWLSAGWRK</sequence>
<dbReference type="GO" id="GO:0005047">
    <property type="term" value="F:signal recognition particle binding"/>
    <property type="evidence" value="ECO:0007669"/>
    <property type="project" value="InterPro"/>
</dbReference>
<dbReference type="AlphaFoldDB" id="A0A443RX87"/>
<dbReference type="PANTHER" id="PTHR12860:SF0">
    <property type="entry name" value="SIGNAL RECOGNITION PARTICLE SUBUNIT SRP68"/>
    <property type="match status" value="1"/>
</dbReference>
<dbReference type="GO" id="GO:0006614">
    <property type="term" value="P:SRP-dependent cotranslational protein targeting to membrane"/>
    <property type="evidence" value="ECO:0007669"/>
    <property type="project" value="InterPro"/>
</dbReference>
<proteinExistence type="predicted"/>
<dbReference type="PANTHER" id="PTHR12860">
    <property type="entry name" value="SIGNAL RECOGNITION PARTICLE 68 KDA PROTEIN"/>
    <property type="match status" value="1"/>
</dbReference>
<dbReference type="Pfam" id="PF16969">
    <property type="entry name" value="SRP68"/>
    <property type="match status" value="1"/>
</dbReference>
<dbReference type="GO" id="GO:0008312">
    <property type="term" value="F:7S RNA binding"/>
    <property type="evidence" value="ECO:0007669"/>
    <property type="project" value="InterPro"/>
</dbReference>
<dbReference type="InterPro" id="IPR026258">
    <property type="entry name" value="SRP68"/>
</dbReference>
<organism evidence="1 2">
    <name type="scientific">Leptotrombidium deliense</name>
    <dbReference type="NCBI Taxonomy" id="299467"/>
    <lineage>
        <taxon>Eukaryota</taxon>
        <taxon>Metazoa</taxon>
        <taxon>Ecdysozoa</taxon>
        <taxon>Arthropoda</taxon>
        <taxon>Chelicerata</taxon>
        <taxon>Arachnida</taxon>
        <taxon>Acari</taxon>
        <taxon>Acariformes</taxon>
        <taxon>Trombidiformes</taxon>
        <taxon>Prostigmata</taxon>
        <taxon>Anystina</taxon>
        <taxon>Parasitengona</taxon>
        <taxon>Trombiculoidea</taxon>
        <taxon>Trombiculidae</taxon>
        <taxon>Leptotrombidium</taxon>
    </lineage>
</organism>
<reference evidence="1 2" key="1">
    <citation type="journal article" date="2018" name="Gigascience">
        <title>Genomes of trombidid mites reveal novel predicted allergens and laterally-transferred genes associated with secondary metabolism.</title>
        <authorList>
            <person name="Dong X."/>
            <person name="Chaisiri K."/>
            <person name="Xia D."/>
            <person name="Armstrong S.D."/>
            <person name="Fang Y."/>
            <person name="Donnelly M.J."/>
            <person name="Kadowaki T."/>
            <person name="McGarry J.W."/>
            <person name="Darby A.C."/>
            <person name="Makepeace B.L."/>
        </authorList>
    </citation>
    <scope>NUCLEOTIDE SEQUENCE [LARGE SCALE GENOMIC DNA]</scope>
    <source>
        <strain evidence="1">UoL-UT</strain>
    </source>
</reference>
<dbReference type="OrthoDB" id="10255118at2759"/>
<dbReference type="GO" id="GO:0005786">
    <property type="term" value="C:signal recognition particle, endoplasmic reticulum targeting"/>
    <property type="evidence" value="ECO:0007669"/>
    <property type="project" value="InterPro"/>
</dbReference>
<keyword evidence="2" id="KW-1185">Reference proteome</keyword>
<comment type="caution">
    <text evidence="1">The sequence shown here is derived from an EMBL/GenBank/DDBJ whole genome shotgun (WGS) entry which is preliminary data.</text>
</comment>
<evidence type="ECO:0000313" key="1">
    <source>
        <dbReference type="EMBL" id="RWS19824.1"/>
    </source>
</evidence>
<protein>
    <submittedName>
        <fullName evidence="1">Signal recognition particle subunit SRP68-like protein</fullName>
    </submittedName>
</protein>
<dbReference type="EMBL" id="NCKV01022454">
    <property type="protein sequence ID" value="RWS19824.1"/>
    <property type="molecule type" value="Genomic_DNA"/>
</dbReference>
<dbReference type="Proteomes" id="UP000288716">
    <property type="component" value="Unassembled WGS sequence"/>
</dbReference>
<dbReference type="STRING" id="299467.A0A443RX87"/>
<dbReference type="GO" id="GO:0030942">
    <property type="term" value="F:endoplasmic reticulum signal peptide binding"/>
    <property type="evidence" value="ECO:0007669"/>
    <property type="project" value="InterPro"/>
</dbReference>
<dbReference type="VEuPathDB" id="VectorBase:LDEU012215"/>
<name>A0A443RX87_9ACAR</name>
<evidence type="ECO:0000313" key="2">
    <source>
        <dbReference type="Proteomes" id="UP000288716"/>
    </source>
</evidence>
<feature type="non-terminal residue" evidence="1">
    <location>
        <position position="1"/>
    </location>
</feature>